<dbReference type="InterPro" id="IPR039424">
    <property type="entry name" value="SBP_5"/>
</dbReference>
<dbReference type="PANTHER" id="PTHR30290:SF10">
    <property type="entry name" value="PERIPLASMIC OLIGOPEPTIDE-BINDING PROTEIN-RELATED"/>
    <property type="match status" value="1"/>
</dbReference>
<keyword evidence="4" id="KW-0732">Signal</keyword>
<organism evidence="7 8">
    <name type="scientific">Saxibacter everestensis</name>
    <dbReference type="NCBI Taxonomy" id="2909229"/>
    <lineage>
        <taxon>Bacteria</taxon>
        <taxon>Bacillati</taxon>
        <taxon>Actinomycetota</taxon>
        <taxon>Actinomycetes</taxon>
        <taxon>Micrococcales</taxon>
        <taxon>Brevibacteriaceae</taxon>
        <taxon>Saxibacter</taxon>
    </lineage>
</organism>
<keyword evidence="8" id="KW-1185">Reference proteome</keyword>
<evidence type="ECO:0000256" key="5">
    <source>
        <dbReference type="SAM" id="MobiDB-lite"/>
    </source>
</evidence>
<dbReference type="Proteomes" id="UP001209083">
    <property type="component" value="Chromosome"/>
</dbReference>
<evidence type="ECO:0000256" key="2">
    <source>
        <dbReference type="ARBA" id="ARBA00005695"/>
    </source>
</evidence>
<evidence type="ECO:0000259" key="6">
    <source>
        <dbReference type="Pfam" id="PF00496"/>
    </source>
</evidence>
<evidence type="ECO:0000313" key="8">
    <source>
        <dbReference type="Proteomes" id="UP001209083"/>
    </source>
</evidence>
<comment type="subcellular location">
    <subcellularLocation>
        <location evidence="1">Cell envelope</location>
    </subcellularLocation>
</comment>
<dbReference type="RefSeq" id="WP_349638017.1">
    <property type="nucleotide sequence ID" value="NZ_CP090958.1"/>
</dbReference>
<dbReference type="EMBL" id="CP090958">
    <property type="protein sequence ID" value="WGW11232.1"/>
    <property type="molecule type" value="Genomic_DNA"/>
</dbReference>
<feature type="compositionally biased region" description="Low complexity" evidence="5">
    <location>
        <begin position="1"/>
        <end position="16"/>
    </location>
</feature>
<protein>
    <submittedName>
        <fullName evidence="7">ABC transporter substrate-binding protein</fullName>
    </submittedName>
</protein>
<comment type="similarity">
    <text evidence="2">Belongs to the bacterial solute-binding protein 5 family.</text>
</comment>
<keyword evidence="3" id="KW-0813">Transport</keyword>
<dbReference type="CDD" id="cd00995">
    <property type="entry name" value="PBP2_NikA_DppA_OppA_like"/>
    <property type="match status" value="1"/>
</dbReference>
<evidence type="ECO:0000256" key="3">
    <source>
        <dbReference type="ARBA" id="ARBA00022448"/>
    </source>
</evidence>
<reference evidence="7 8" key="1">
    <citation type="submission" date="2023-05" db="EMBL/GenBank/DDBJ databases">
        <title>Lithophilousrod everest ZFBP1038 complete genpme.</title>
        <authorList>
            <person name="Tian M."/>
        </authorList>
    </citation>
    <scope>NUCLEOTIDE SEQUENCE [LARGE SCALE GENOMIC DNA]</scope>
    <source>
        <strain evidence="7 8">ZFBP1038</strain>
    </source>
</reference>
<evidence type="ECO:0000313" key="7">
    <source>
        <dbReference type="EMBL" id="WGW11232.1"/>
    </source>
</evidence>
<evidence type="ECO:0000256" key="1">
    <source>
        <dbReference type="ARBA" id="ARBA00004196"/>
    </source>
</evidence>
<dbReference type="SUPFAM" id="SSF53850">
    <property type="entry name" value="Periplasmic binding protein-like II"/>
    <property type="match status" value="1"/>
</dbReference>
<feature type="domain" description="Solute-binding protein family 5" evidence="6">
    <location>
        <begin position="121"/>
        <end position="481"/>
    </location>
</feature>
<dbReference type="Pfam" id="PF00496">
    <property type="entry name" value="SBP_bac_5"/>
    <property type="match status" value="1"/>
</dbReference>
<sequence length="563" mass="58734">MSFFASRSAAQSSSRPNPVPSSPPTQVSRRTALTACVSAIGITALLSSCGTGQGGSGSASTPSAPQLSDWSAKPSGPIDSFSWVVSGEPTSFDSTRDNSTHLARVLPNVVERLLWRQPDGKLVPGLAESWQQLTPTRYSFALRSGVTFHNGDHLGPQDVIDSLNRSRADDSVWAHGLASIESIEADGDAGVVITLGRPDALLLAYLSTAAGSIESRKTLRDAGDKYGSSPEFINGTGPFALTSWQRGSTIELAKHDDYWGTAALAGAVTVKILEDSVSRNQALSAGEIDGSSAISAGSESSITTVGAGKKGSMYFGAGSSTWAVAFFNSDGILADPKVRRALSMAIDREGLVIAASGGNAEPAGDFAAPALWAGDKQRAQPLGQDIDSAKKLIASARVSGSELVLSYSAQSSTVTPMATAVQAAGEAIGLKIKLREVSVEVTNAFQADPESRKGTDMSLAQISTQAYDPLDVYERFTSGSPRSYSGYGNPKVDSLLARARNESDQASRETILAQTRSLLLGDMPWIPLISAPVAVFFGETITGGPTSAAGTQNFPWAAYVGSR</sequence>
<dbReference type="PIRSF" id="PIRSF002741">
    <property type="entry name" value="MppA"/>
    <property type="match status" value="1"/>
</dbReference>
<name>A0ABY8QQK3_9MICO</name>
<feature type="region of interest" description="Disordered" evidence="5">
    <location>
        <begin position="1"/>
        <end position="27"/>
    </location>
</feature>
<evidence type="ECO:0000256" key="4">
    <source>
        <dbReference type="ARBA" id="ARBA00022729"/>
    </source>
</evidence>
<dbReference type="InterPro" id="IPR000914">
    <property type="entry name" value="SBP_5_dom"/>
</dbReference>
<accession>A0ABY8QQK3</accession>
<gene>
    <name evidence="7" type="ORF">LWF01_14205</name>
</gene>
<dbReference type="PANTHER" id="PTHR30290">
    <property type="entry name" value="PERIPLASMIC BINDING COMPONENT OF ABC TRANSPORTER"/>
    <property type="match status" value="1"/>
</dbReference>
<dbReference type="Gene3D" id="3.40.190.10">
    <property type="entry name" value="Periplasmic binding protein-like II"/>
    <property type="match status" value="1"/>
</dbReference>
<proteinExistence type="inferred from homology"/>
<dbReference type="InterPro" id="IPR030678">
    <property type="entry name" value="Peptide/Ni-bd"/>
</dbReference>
<dbReference type="Gene3D" id="3.10.105.10">
    <property type="entry name" value="Dipeptide-binding Protein, Domain 3"/>
    <property type="match status" value="1"/>
</dbReference>
<feature type="region of interest" description="Disordered" evidence="5">
    <location>
        <begin position="51"/>
        <end position="73"/>
    </location>
</feature>